<evidence type="ECO:0000256" key="8">
    <source>
        <dbReference type="RuleBase" id="RU363032"/>
    </source>
</evidence>
<keyword evidence="5 8" id="KW-0812">Transmembrane</keyword>
<keyword evidence="7 8" id="KW-0472">Membrane</keyword>
<comment type="similarity">
    <text evidence="2">Belongs to the binding-protein-dependent transport system permease family. CysTW subfamily.</text>
</comment>
<dbReference type="Gene3D" id="1.10.3720.10">
    <property type="entry name" value="MetI-like"/>
    <property type="match status" value="1"/>
</dbReference>
<protein>
    <submittedName>
        <fullName evidence="10">ABC transporter permease</fullName>
    </submittedName>
</protein>
<reference evidence="10 11" key="1">
    <citation type="submission" date="2024-06" db="EMBL/GenBank/DDBJ databases">
        <authorList>
            <person name="Tuo L."/>
        </authorList>
    </citation>
    <scope>NUCLEOTIDE SEQUENCE [LARGE SCALE GENOMIC DNA]</scope>
    <source>
        <strain evidence="10 11">ZMM04-5</strain>
    </source>
</reference>
<keyword evidence="11" id="KW-1185">Reference proteome</keyword>
<evidence type="ECO:0000313" key="10">
    <source>
        <dbReference type="EMBL" id="MEW9806514.1"/>
    </source>
</evidence>
<feature type="transmembrane region" description="Helical" evidence="8">
    <location>
        <begin position="29"/>
        <end position="57"/>
    </location>
</feature>
<feature type="transmembrane region" description="Helical" evidence="8">
    <location>
        <begin position="175"/>
        <end position="197"/>
    </location>
</feature>
<dbReference type="Pfam" id="PF00528">
    <property type="entry name" value="BPD_transp_1"/>
    <property type="match status" value="1"/>
</dbReference>
<evidence type="ECO:0000256" key="3">
    <source>
        <dbReference type="ARBA" id="ARBA00022448"/>
    </source>
</evidence>
<dbReference type="InterPro" id="IPR035906">
    <property type="entry name" value="MetI-like_sf"/>
</dbReference>
<name>A0ABV3QZL6_9HYPH</name>
<keyword evidence="6 8" id="KW-1133">Transmembrane helix</keyword>
<comment type="caution">
    <text evidence="10">The sequence shown here is derived from an EMBL/GenBank/DDBJ whole genome shotgun (WGS) entry which is preliminary data.</text>
</comment>
<evidence type="ECO:0000256" key="4">
    <source>
        <dbReference type="ARBA" id="ARBA00022475"/>
    </source>
</evidence>
<feature type="domain" description="ABC transmembrane type-1" evidence="9">
    <location>
        <begin position="88"/>
        <end position="296"/>
    </location>
</feature>
<feature type="transmembrane region" description="Helical" evidence="8">
    <location>
        <begin position="125"/>
        <end position="147"/>
    </location>
</feature>
<comment type="subcellular location">
    <subcellularLocation>
        <location evidence="1 8">Cell membrane</location>
        <topology evidence="1 8">Multi-pass membrane protein</topology>
    </subcellularLocation>
</comment>
<accession>A0ABV3QZL6</accession>
<feature type="transmembrane region" description="Helical" evidence="8">
    <location>
        <begin position="92"/>
        <end position="113"/>
    </location>
</feature>
<dbReference type="SUPFAM" id="SSF161098">
    <property type="entry name" value="MetI-like"/>
    <property type="match status" value="1"/>
</dbReference>
<evidence type="ECO:0000256" key="7">
    <source>
        <dbReference type="ARBA" id="ARBA00023136"/>
    </source>
</evidence>
<evidence type="ECO:0000256" key="2">
    <source>
        <dbReference type="ARBA" id="ARBA00007069"/>
    </source>
</evidence>
<dbReference type="RefSeq" id="WP_367723649.1">
    <property type="nucleotide sequence ID" value="NZ_JBFOCH010000030.1"/>
</dbReference>
<keyword evidence="3 8" id="KW-0813">Transport</keyword>
<dbReference type="PROSITE" id="PS50928">
    <property type="entry name" value="ABC_TM1"/>
    <property type="match status" value="1"/>
</dbReference>
<dbReference type="CDD" id="cd06261">
    <property type="entry name" value="TM_PBP2"/>
    <property type="match status" value="1"/>
</dbReference>
<dbReference type="EMBL" id="JBFOCI010000003">
    <property type="protein sequence ID" value="MEW9806514.1"/>
    <property type="molecule type" value="Genomic_DNA"/>
</dbReference>
<dbReference type="PANTHER" id="PTHR42929:SF1">
    <property type="entry name" value="INNER MEMBRANE ABC TRANSPORTER PERMEASE PROTEIN YDCU-RELATED"/>
    <property type="match status" value="1"/>
</dbReference>
<dbReference type="PANTHER" id="PTHR42929">
    <property type="entry name" value="INNER MEMBRANE ABC TRANSPORTER PERMEASE PROTEIN YDCU-RELATED-RELATED"/>
    <property type="match status" value="1"/>
</dbReference>
<proteinExistence type="inferred from homology"/>
<sequence length="307" mass="34217">MTRLLILARRFGPYRAFADMLSTHPRLRYALVAVVPLLWIVVADIAPLVRMVLISFYERFPLPPGETPSFTLAQYQAFVDRPLYLSAFVRTFVFGGLATLLTLVVIFPIAYYISKVVPRDKRLRLLLLAIAPFWISEVIRSFAWILMLANKGAINSFLIWTGLIGRPIELLYNNISLTIGVLYLTSLYMLLPLYAALEKIDDRLIEAASDLGASRFAILRRIIMPLSREGIITGCVLVFLLVTGLYALPQLLGGPSNTLFASIIGQVFSRAGDSWPLGSAFSVILIGTSLVIVAIFMALFQSRRSRA</sequence>
<evidence type="ECO:0000313" key="11">
    <source>
        <dbReference type="Proteomes" id="UP001556196"/>
    </source>
</evidence>
<dbReference type="InterPro" id="IPR000515">
    <property type="entry name" value="MetI-like"/>
</dbReference>
<dbReference type="Proteomes" id="UP001556196">
    <property type="component" value="Unassembled WGS sequence"/>
</dbReference>
<keyword evidence="4" id="KW-1003">Cell membrane</keyword>
<organism evidence="10 11">
    <name type="scientific">Mesorhizobium marinum</name>
    <dbReference type="NCBI Taxonomy" id="3228790"/>
    <lineage>
        <taxon>Bacteria</taxon>
        <taxon>Pseudomonadati</taxon>
        <taxon>Pseudomonadota</taxon>
        <taxon>Alphaproteobacteria</taxon>
        <taxon>Hyphomicrobiales</taxon>
        <taxon>Phyllobacteriaceae</taxon>
        <taxon>Mesorhizobium</taxon>
    </lineage>
</organism>
<evidence type="ECO:0000256" key="1">
    <source>
        <dbReference type="ARBA" id="ARBA00004651"/>
    </source>
</evidence>
<gene>
    <name evidence="10" type="ORF">ABUE31_11020</name>
</gene>
<feature type="transmembrane region" description="Helical" evidence="8">
    <location>
        <begin position="230"/>
        <end position="248"/>
    </location>
</feature>
<evidence type="ECO:0000259" key="9">
    <source>
        <dbReference type="PROSITE" id="PS50928"/>
    </source>
</evidence>
<evidence type="ECO:0000256" key="6">
    <source>
        <dbReference type="ARBA" id="ARBA00022989"/>
    </source>
</evidence>
<feature type="transmembrane region" description="Helical" evidence="8">
    <location>
        <begin position="277"/>
        <end position="300"/>
    </location>
</feature>
<evidence type="ECO:0000256" key="5">
    <source>
        <dbReference type="ARBA" id="ARBA00022692"/>
    </source>
</evidence>